<evidence type="ECO:0008006" key="3">
    <source>
        <dbReference type="Google" id="ProtNLM"/>
    </source>
</evidence>
<evidence type="ECO:0000313" key="2">
    <source>
        <dbReference type="Proteomes" id="UP000219775"/>
    </source>
</evidence>
<evidence type="ECO:0000313" key="1">
    <source>
        <dbReference type="EMBL" id="PEM72328.1"/>
    </source>
</evidence>
<reference evidence="1 2" key="1">
    <citation type="submission" date="2017-09" db="EMBL/GenBank/DDBJ databases">
        <title>Large-scale bioinformatics analysis of Bacillus genomes uncovers conserved roles of natural products in bacterial physiology.</title>
        <authorList>
            <consortium name="Agbiome Team Llc"/>
            <person name="Bleich R.M."/>
            <person name="Grubbs K.J."/>
            <person name="Santa Maria K.C."/>
            <person name="Allen S.E."/>
            <person name="Farag S."/>
            <person name="Shank E.A."/>
            <person name="Bowers A."/>
        </authorList>
    </citation>
    <scope>NUCLEOTIDE SEQUENCE [LARGE SCALE GENOMIC DNA]</scope>
    <source>
        <strain evidence="1 2">AFS009893</strain>
    </source>
</reference>
<sequence length="171" mass="17242">MVPYASGLPVALVNTSLAGIIQASTGAVLGFGNSFFGVGVDVLAGDITLNNPDLLDFAFVAPRAGRITSLAGYFNATVDVAVGTGFPVQIQMQLYSSPGSSDTFTPIGTPLLLNPAFNGIGVGDSASGIIPQNITVAAQDKILLVVSTHILGTGILVATIIGFASAGITFE</sequence>
<organism evidence="1 2">
    <name type="scientific">Bacillus pseudomycoides</name>
    <dbReference type="NCBI Taxonomy" id="64104"/>
    <lineage>
        <taxon>Bacteria</taxon>
        <taxon>Bacillati</taxon>
        <taxon>Bacillota</taxon>
        <taxon>Bacilli</taxon>
        <taxon>Bacillales</taxon>
        <taxon>Bacillaceae</taxon>
        <taxon>Bacillus</taxon>
        <taxon>Bacillus cereus group</taxon>
    </lineage>
</organism>
<dbReference type="AlphaFoldDB" id="A0A2B5HD82"/>
<proteinExistence type="predicted"/>
<dbReference type="NCBIfam" id="TIGR03721">
    <property type="entry name" value="exospore_TM"/>
    <property type="match status" value="1"/>
</dbReference>
<name>A0A2B5HD82_9BACI</name>
<protein>
    <recommendedName>
        <fullName evidence="3">BclB domain-containing protein</fullName>
    </recommendedName>
</protein>
<gene>
    <name evidence="1" type="ORF">CN613_03655</name>
</gene>
<dbReference type="InterPro" id="IPR021210">
    <property type="entry name" value="Exosporium_BclB"/>
</dbReference>
<comment type="caution">
    <text evidence="1">The sequence shown here is derived from an EMBL/GenBank/DDBJ whole genome shotgun (WGS) entry which is preliminary data.</text>
</comment>
<dbReference type="EMBL" id="NUDP01000013">
    <property type="protein sequence ID" value="PEM72328.1"/>
    <property type="molecule type" value="Genomic_DNA"/>
</dbReference>
<accession>A0A2B5HD82</accession>
<dbReference type="Proteomes" id="UP000219775">
    <property type="component" value="Unassembled WGS sequence"/>
</dbReference>